<dbReference type="InterPro" id="IPR008966">
    <property type="entry name" value="Adhesion_dom_sf"/>
</dbReference>
<gene>
    <name evidence="2" type="ORF">A3Q29_10950</name>
</gene>
<dbReference type="InterPro" id="IPR000259">
    <property type="entry name" value="Adhesion_dom_fimbrial"/>
</dbReference>
<name>A0A1S1HLM1_PROST</name>
<dbReference type="Proteomes" id="UP000179588">
    <property type="component" value="Unassembled WGS sequence"/>
</dbReference>
<feature type="domain" description="Fimbrial-type adhesion" evidence="1">
    <location>
        <begin position="43"/>
        <end position="157"/>
    </location>
</feature>
<evidence type="ECO:0000313" key="3">
    <source>
        <dbReference type="Proteomes" id="UP000179588"/>
    </source>
</evidence>
<organism evidence="2 3">
    <name type="scientific">Providencia stuartii</name>
    <dbReference type="NCBI Taxonomy" id="588"/>
    <lineage>
        <taxon>Bacteria</taxon>
        <taxon>Pseudomonadati</taxon>
        <taxon>Pseudomonadota</taxon>
        <taxon>Gammaproteobacteria</taxon>
        <taxon>Enterobacterales</taxon>
        <taxon>Morganellaceae</taxon>
        <taxon>Providencia</taxon>
    </lineage>
</organism>
<dbReference type="Gene3D" id="2.60.40.1090">
    <property type="entry name" value="Fimbrial-type adhesion domain"/>
    <property type="match status" value="1"/>
</dbReference>
<proteinExistence type="predicted"/>
<accession>A0A1S1HLM1</accession>
<dbReference type="AlphaFoldDB" id="A0A1S1HLM1"/>
<dbReference type="PANTHER" id="PTHR33420">
    <property type="entry name" value="FIMBRIAL SUBUNIT ELFA-RELATED"/>
    <property type="match status" value="1"/>
</dbReference>
<dbReference type="SUPFAM" id="SSF49401">
    <property type="entry name" value="Bacterial adhesins"/>
    <property type="match status" value="1"/>
</dbReference>
<dbReference type="GO" id="GO:0043709">
    <property type="term" value="P:cell adhesion involved in single-species biofilm formation"/>
    <property type="evidence" value="ECO:0007669"/>
    <property type="project" value="TreeGrafter"/>
</dbReference>
<dbReference type="Pfam" id="PF00419">
    <property type="entry name" value="Fimbrial"/>
    <property type="match status" value="1"/>
</dbReference>
<dbReference type="InterPro" id="IPR036937">
    <property type="entry name" value="Adhesion_dom_fimbrial_sf"/>
</dbReference>
<protein>
    <recommendedName>
        <fullName evidence="1">Fimbrial-type adhesion domain-containing protein</fullName>
    </recommendedName>
</protein>
<evidence type="ECO:0000313" key="2">
    <source>
        <dbReference type="EMBL" id="OHT22331.1"/>
    </source>
</evidence>
<sequence>MGMITLYLIRFIKVSCKIRQMLMLGVVYIPLSRGDVGITNLYMRATIVSSTCTVSIGTLNQTVNLGSWTIKQFTATAEPVTSAVRFTFNLEDCGSIASGVKVTFNGTVDSNNSSLFKLDPTSTASHVGVAILDRNKTRISPGTASIAYPLEAGQKSATLVLCTICFYGGNNCRRFC</sequence>
<keyword evidence="3" id="KW-1185">Reference proteome</keyword>
<dbReference type="EMBL" id="LVIE01000234">
    <property type="protein sequence ID" value="OHT22331.1"/>
    <property type="molecule type" value="Genomic_DNA"/>
</dbReference>
<reference evidence="2 3" key="1">
    <citation type="submission" date="2016-03" db="EMBL/GenBank/DDBJ databases">
        <title>Genome sequence of Providencia stuartii strain, isolated from the salivary glands of larval Lucilia sericata.</title>
        <authorList>
            <person name="Yuan Y."/>
            <person name="Zhang Y."/>
            <person name="Fu S."/>
            <person name="Crippen T.L."/>
            <person name="Visi D."/>
            <person name="Benbow M.E."/>
            <person name="Allen M."/>
            <person name="Tomberlin J.K."/>
            <person name="Sze S.-H."/>
            <person name="Tarone A.M."/>
        </authorList>
    </citation>
    <scope>NUCLEOTIDE SEQUENCE [LARGE SCALE GENOMIC DNA]</scope>
    <source>
        <strain evidence="2 3">Crippen</strain>
    </source>
</reference>
<comment type="caution">
    <text evidence="2">The sequence shown here is derived from an EMBL/GenBank/DDBJ whole genome shotgun (WGS) entry which is preliminary data.</text>
</comment>
<evidence type="ECO:0000259" key="1">
    <source>
        <dbReference type="Pfam" id="PF00419"/>
    </source>
</evidence>
<dbReference type="InterPro" id="IPR050263">
    <property type="entry name" value="Bact_Fimbrial_Adh_Pro"/>
</dbReference>
<dbReference type="PANTHER" id="PTHR33420:SF25">
    <property type="entry name" value="PROTEIN FIMF"/>
    <property type="match status" value="1"/>
</dbReference>
<dbReference type="GO" id="GO:0009289">
    <property type="term" value="C:pilus"/>
    <property type="evidence" value="ECO:0007669"/>
    <property type="project" value="InterPro"/>
</dbReference>